<feature type="transmembrane region" description="Helical" evidence="1">
    <location>
        <begin position="7"/>
        <end position="24"/>
    </location>
</feature>
<keyword evidence="1" id="KW-0472">Membrane</keyword>
<organism evidence="2 3">
    <name type="scientific">Clostridium botulinum</name>
    <dbReference type="NCBI Taxonomy" id="1491"/>
    <lineage>
        <taxon>Bacteria</taxon>
        <taxon>Bacillati</taxon>
        <taxon>Bacillota</taxon>
        <taxon>Clostridia</taxon>
        <taxon>Eubacteriales</taxon>
        <taxon>Clostridiaceae</taxon>
        <taxon>Clostridium</taxon>
    </lineage>
</organism>
<evidence type="ECO:0008006" key="4">
    <source>
        <dbReference type="Google" id="ProtNLM"/>
    </source>
</evidence>
<dbReference type="Proteomes" id="UP000473089">
    <property type="component" value="Unassembled WGS sequence"/>
</dbReference>
<reference evidence="2 3" key="1">
    <citation type="submission" date="2019-02" db="EMBL/GenBank/DDBJ databases">
        <title>Genome sequencing of Clostridium botulinum clinical isolates.</title>
        <authorList>
            <person name="Brunt J."/>
            <person name="Van Vliet A.H.M."/>
            <person name="Stringer S.C."/>
            <person name="Grant K.A."/>
            <person name="Carter A.C."/>
            <person name="Peck M.W."/>
        </authorList>
    </citation>
    <scope>NUCLEOTIDE SEQUENCE [LARGE SCALE GENOMIC DNA]</scope>
    <source>
        <strain evidence="2 3">R1125/03</strain>
    </source>
</reference>
<evidence type="ECO:0000313" key="3">
    <source>
        <dbReference type="Proteomes" id="UP000473089"/>
    </source>
</evidence>
<sequence>MNKKIKLGILIVLIFFITTILFIPKNYSKAKDKDELFFEIVDKTNSNIVEVGGKVTFSTKLQNEEFAREMCSYLDVDKDFNKNLSDKNGNYNIYFYNKEISGNINVKKYNNENIVMIDFKSATLNKRFIDFKNSVKSYLNLNNKKDYVFEYLKAENNSKDLKKINNDIKSILNKNSAKNIETIKLDNGYSTTAYTKRYTPINVCGKKIDFNYAICKYNSQKTYLILGTPQIDLTY</sequence>
<dbReference type="InterPro" id="IPR014794">
    <property type="entry name" value="DUF1779"/>
</dbReference>
<keyword evidence="1" id="KW-0812">Transmembrane</keyword>
<dbReference type="Pfam" id="PF08680">
    <property type="entry name" value="DUF1779"/>
    <property type="match status" value="1"/>
</dbReference>
<gene>
    <name evidence="2" type="ORF">EXM42_09855</name>
</gene>
<dbReference type="Gene3D" id="3.30.360.40">
    <property type="entry name" value="YwmB-like"/>
    <property type="match status" value="1"/>
</dbReference>
<dbReference type="AlphaFoldDB" id="A0A6M0T145"/>
<accession>A0A6M0T145</accession>
<comment type="caution">
    <text evidence="2">The sequence shown here is derived from an EMBL/GenBank/DDBJ whole genome shotgun (WGS) entry which is preliminary data.</text>
</comment>
<keyword evidence="1" id="KW-1133">Transmembrane helix</keyword>
<name>A0A6M0T145_CLOBO</name>
<dbReference type="EMBL" id="SGJP01000018">
    <property type="protein sequence ID" value="NFA60680.1"/>
    <property type="molecule type" value="Genomic_DNA"/>
</dbReference>
<dbReference type="SUPFAM" id="SSF143842">
    <property type="entry name" value="YwmB-like"/>
    <property type="match status" value="1"/>
</dbReference>
<protein>
    <recommendedName>
        <fullName evidence="4">TATA-box binding protein</fullName>
    </recommendedName>
</protein>
<dbReference type="InterPro" id="IPR036209">
    <property type="entry name" value="YwmB-like_sf"/>
</dbReference>
<evidence type="ECO:0000256" key="1">
    <source>
        <dbReference type="SAM" id="Phobius"/>
    </source>
</evidence>
<proteinExistence type="predicted"/>
<evidence type="ECO:0000313" key="2">
    <source>
        <dbReference type="EMBL" id="NFA60680.1"/>
    </source>
</evidence>